<dbReference type="EMBL" id="QOUX01000032">
    <property type="protein sequence ID" value="RXJ01650.1"/>
    <property type="molecule type" value="Genomic_DNA"/>
</dbReference>
<evidence type="ECO:0000259" key="2">
    <source>
        <dbReference type="Pfam" id="PF07833"/>
    </source>
</evidence>
<evidence type="ECO:0000256" key="1">
    <source>
        <dbReference type="SAM" id="SignalP"/>
    </source>
</evidence>
<dbReference type="Gene3D" id="3.30.457.10">
    <property type="entry name" value="Copper amine oxidase-like, N-terminal domain"/>
    <property type="match status" value="1"/>
</dbReference>
<proteinExistence type="predicted"/>
<dbReference type="RefSeq" id="WP_129077952.1">
    <property type="nucleotide sequence ID" value="NZ_QOUX01000032.1"/>
</dbReference>
<organism evidence="3 4">
    <name type="scientific">Anaerobacillus alkaliphilus</name>
    <dbReference type="NCBI Taxonomy" id="1548597"/>
    <lineage>
        <taxon>Bacteria</taxon>
        <taxon>Bacillati</taxon>
        <taxon>Bacillota</taxon>
        <taxon>Bacilli</taxon>
        <taxon>Bacillales</taxon>
        <taxon>Bacillaceae</taxon>
        <taxon>Anaerobacillus</taxon>
    </lineage>
</organism>
<dbReference type="InterPro" id="IPR036582">
    <property type="entry name" value="Mao_N_sf"/>
</dbReference>
<dbReference type="InterPro" id="IPR012854">
    <property type="entry name" value="Cu_amine_oxidase-like_N"/>
</dbReference>
<name>A0A4Q0VVZ2_9BACI</name>
<feature type="domain" description="Copper amine oxidase-like N-terminal" evidence="2">
    <location>
        <begin position="33"/>
        <end position="139"/>
    </location>
</feature>
<protein>
    <submittedName>
        <fullName evidence="3">Copper amine oxidase N-terminal domain-containing protein</fullName>
    </submittedName>
</protein>
<accession>A0A4Q0VVZ2</accession>
<keyword evidence="1" id="KW-0732">Signal</keyword>
<feature type="signal peptide" evidence="1">
    <location>
        <begin position="1"/>
        <end position="25"/>
    </location>
</feature>
<comment type="caution">
    <text evidence="3">The sequence shown here is derived from an EMBL/GenBank/DDBJ whole genome shotgun (WGS) entry which is preliminary data.</text>
</comment>
<evidence type="ECO:0000313" key="3">
    <source>
        <dbReference type="EMBL" id="RXJ01650.1"/>
    </source>
</evidence>
<dbReference type="OrthoDB" id="2663921at2"/>
<feature type="chain" id="PRO_5020218346" evidence="1">
    <location>
        <begin position="26"/>
        <end position="893"/>
    </location>
</feature>
<dbReference type="Pfam" id="PF07833">
    <property type="entry name" value="Cu_amine_oxidN1"/>
    <property type="match status" value="1"/>
</dbReference>
<keyword evidence="4" id="KW-1185">Reference proteome</keyword>
<evidence type="ECO:0000313" key="4">
    <source>
        <dbReference type="Proteomes" id="UP000290649"/>
    </source>
</evidence>
<dbReference type="AlphaFoldDB" id="A0A4Q0VVZ2"/>
<dbReference type="Proteomes" id="UP000290649">
    <property type="component" value="Unassembled WGS sequence"/>
</dbReference>
<gene>
    <name evidence="3" type="ORF">DS745_09215</name>
</gene>
<dbReference type="SUPFAM" id="SSF55383">
    <property type="entry name" value="Copper amine oxidase, domain N"/>
    <property type="match status" value="1"/>
</dbReference>
<sequence length="893" mass="96053">MKKNIITSLLLILLFSSGFPNLAFANSSTIKVFVNGVEIQTDQPPIVRNGRTLVPLRAIFESLNAKVVYEEGTRKITATRGDTRIILYIGFNQAIVNNKQVTLDVPSQVINGRTLVPVRFVSEALGDRVFYDAAKREVRVTRAQSPMSGVAARDVENFGDGRDLEVSFKRAENEAPVSEYRVMVVKTSQATNFNLNTALSISPSNYTVITKSGQDIRQVLTSSTRDTDGAFVENDINYTVFVLQVGNGASPQHHLAKSTPVTLTLPNRVAAVTNVTVRDVYDYGDGRDLEVSFNRLADENHLLYYRAIVVPNSEISQFDLSAAKEVTSGNYTTIFKTGANLVQNLTSTRDYKGRVIQNGTTYRVYILAIGNASTGFGSSLSAPSAQITPASRPNDIRATNVVARDISDHGDGRDLEVTFKIPSQEIRVANYRVMVVPANEVNSFTLQKANSVSSSNYTTVSKTGQDRTVTLASTTRDVNGNLVRSNLNYRLFVLSVGGPANGFTNSLSSPSQTISLTDNFRPASATSIRAYDISDHGDGRDLQVTFNRITDESVLSEYRIMIVKSAQAGGFSLTDANNVPPSNYTVVPKTGANLSRTLTASTRDAFGALIREGVEYRVYVLSVSNGGNSKNNSLSGASAAITLRVNSSAQAVISVTAHDIANAADGSDLEVRFVRVGNEASIAEYRIMVVKSHQAFNLAQANAVTAGNYTPVAKTGSNIVHRLSPTARDVQGDLIKPDIEYKVYVMSVSNAASSNALSNPSLNITLSNPFAGSVSNITASDIANNGNGRDMRIGFTKPTNEASIAYYAILVVPEAEASTFTLAAANLVPKEYFTRVNKTGGNHVVTLDAATTDVRGNLITSNITYRVFVLSIADGINATINGLASSLGTITLD</sequence>
<reference evidence="3 4" key="1">
    <citation type="journal article" date="2019" name="Int. J. Syst. Evol. Microbiol.">
        <title>Anaerobacillus alkaliphilus sp. nov., a novel alkaliphilic and moderately halophilic bacterium.</title>
        <authorList>
            <person name="Borsodi A.K."/>
            <person name="Aszalos J.M."/>
            <person name="Bihari P."/>
            <person name="Nagy I."/>
            <person name="Schumann P."/>
            <person name="Sproer C."/>
            <person name="Kovacs A.L."/>
            <person name="Boka K."/>
            <person name="Dobosy P."/>
            <person name="Ovari M."/>
            <person name="Szili-Kovacs T."/>
            <person name="Toth E."/>
        </authorList>
    </citation>
    <scope>NUCLEOTIDE SEQUENCE [LARGE SCALE GENOMIC DNA]</scope>
    <source>
        <strain evidence="3 4">B16-10</strain>
    </source>
</reference>